<evidence type="ECO:0000313" key="1">
    <source>
        <dbReference type="EMBL" id="MCI54502.1"/>
    </source>
</evidence>
<protein>
    <submittedName>
        <fullName evidence="1">Uncharacterized protein</fullName>
    </submittedName>
</protein>
<dbReference type="AlphaFoldDB" id="A0A392T158"/>
<organism evidence="1 2">
    <name type="scientific">Trifolium medium</name>
    <dbReference type="NCBI Taxonomy" id="97028"/>
    <lineage>
        <taxon>Eukaryota</taxon>
        <taxon>Viridiplantae</taxon>
        <taxon>Streptophyta</taxon>
        <taxon>Embryophyta</taxon>
        <taxon>Tracheophyta</taxon>
        <taxon>Spermatophyta</taxon>
        <taxon>Magnoliopsida</taxon>
        <taxon>eudicotyledons</taxon>
        <taxon>Gunneridae</taxon>
        <taxon>Pentapetalae</taxon>
        <taxon>rosids</taxon>
        <taxon>fabids</taxon>
        <taxon>Fabales</taxon>
        <taxon>Fabaceae</taxon>
        <taxon>Papilionoideae</taxon>
        <taxon>50 kb inversion clade</taxon>
        <taxon>NPAAA clade</taxon>
        <taxon>Hologalegina</taxon>
        <taxon>IRL clade</taxon>
        <taxon>Trifolieae</taxon>
        <taxon>Trifolium</taxon>
    </lineage>
</organism>
<accession>A0A392T158</accession>
<dbReference type="Proteomes" id="UP000265520">
    <property type="component" value="Unassembled WGS sequence"/>
</dbReference>
<keyword evidence="2" id="KW-1185">Reference proteome</keyword>
<proteinExistence type="predicted"/>
<name>A0A392T158_9FABA</name>
<evidence type="ECO:0000313" key="2">
    <source>
        <dbReference type="Proteomes" id="UP000265520"/>
    </source>
</evidence>
<dbReference type="EMBL" id="LXQA010480379">
    <property type="protein sequence ID" value="MCI54502.1"/>
    <property type="molecule type" value="Genomic_DNA"/>
</dbReference>
<sequence length="49" mass="5743">MCSRTSSGKELSLSFRRIESRSRRDILVVIRKGRMMTSDNTDCNLERSY</sequence>
<reference evidence="1 2" key="1">
    <citation type="journal article" date="2018" name="Front. Plant Sci.">
        <title>Red Clover (Trifolium pratense) and Zigzag Clover (T. medium) - A Picture of Genomic Similarities and Differences.</title>
        <authorList>
            <person name="Dluhosova J."/>
            <person name="Istvanek J."/>
            <person name="Nedelnik J."/>
            <person name="Repkova J."/>
        </authorList>
    </citation>
    <scope>NUCLEOTIDE SEQUENCE [LARGE SCALE GENOMIC DNA]</scope>
    <source>
        <strain evidence="2">cv. 10/8</strain>
        <tissue evidence="1">Leaf</tissue>
    </source>
</reference>
<comment type="caution">
    <text evidence="1">The sequence shown here is derived from an EMBL/GenBank/DDBJ whole genome shotgun (WGS) entry which is preliminary data.</text>
</comment>